<feature type="compositionally biased region" description="Low complexity" evidence="1">
    <location>
        <begin position="26"/>
        <end position="40"/>
    </location>
</feature>
<dbReference type="InParanoid" id="A0A0P0WZI1"/>
<keyword evidence="3" id="KW-1185">Reference proteome</keyword>
<organism evidence="2 3">
    <name type="scientific">Oryza sativa subsp. japonica</name>
    <name type="common">Rice</name>
    <dbReference type="NCBI Taxonomy" id="39947"/>
    <lineage>
        <taxon>Eukaryota</taxon>
        <taxon>Viridiplantae</taxon>
        <taxon>Streptophyta</taxon>
        <taxon>Embryophyta</taxon>
        <taxon>Tracheophyta</taxon>
        <taxon>Spermatophyta</taxon>
        <taxon>Magnoliopsida</taxon>
        <taxon>Liliopsida</taxon>
        <taxon>Poales</taxon>
        <taxon>Poaceae</taxon>
        <taxon>BOP clade</taxon>
        <taxon>Oryzoideae</taxon>
        <taxon>Oryzeae</taxon>
        <taxon>Oryzinae</taxon>
        <taxon>Oryza</taxon>
        <taxon>Oryza sativa</taxon>
    </lineage>
</organism>
<dbReference type="Gramene" id="Os06t0641575-00">
    <property type="protein sequence ID" value="Os06t0641575-00"/>
    <property type="gene ID" value="Os06g0641575"/>
</dbReference>
<dbReference type="OMA" id="WRWPITG"/>
<dbReference type="eggNOG" id="ENOG502R79M">
    <property type="taxonomic scope" value="Eukaryota"/>
</dbReference>
<reference evidence="2 3" key="3">
    <citation type="journal article" date="2013" name="Rice">
        <title>Improvement of the Oryza sativa Nipponbare reference genome using next generation sequence and optical map data.</title>
        <authorList>
            <person name="Kawahara Y."/>
            <person name="de la Bastide M."/>
            <person name="Hamilton J.P."/>
            <person name="Kanamori H."/>
            <person name="McCombie W.R."/>
            <person name="Ouyang S."/>
            <person name="Schwartz D.C."/>
            <person name="Tanaka T."/>
            <person name="Wu J."/>
            <person name="Zhou S."/>
            <person name="Childs K.L."/>
            <person name="Davidson R.M."/>
            <person name="Lin H."/>
            <person name="Quesada-Ocampo L."/>
            <person name="Vaillancourt B."/>
            <person name="Sakai H."/>
            <person name="Lee S.S."/>
            <person name="Kim J."/>
            <person name="Numa H."/>
            <person name="Itoh T."/>
            <person name="Buell C.R."/>
            <person name="Matsumoto T."/>
        </authorList>
    </citation>
    <scope>NUCLEOTIDE SEQUENCE [LARGE SCALE GENOMIC DNA]</scope>
    <source>
        <strain evidence="3">cv. Nipponbare</strain>
    </source>
</reference>
<feature type="region of interest" description="Disordered" evidence="1">
    <location>
        <begin position="143"/>
        <end position="171"/>
    </location>
</feature>
<evidence type="ECO:0000313" key="2">
    <source>
        <dbReference type="EMBL" id="BAS98811.1"/>
    </source>
</evidence>
<evidence type="ECO:0000313" key="3">
    <source>
        <dbReference type="Proteomes" id="UP000059680"/>
    </source>
</evidence>
<dbReference type="EMBL" id="AP014962">
    <property type="protein sequence ID" value="BAS98811.1"/>
    <property type="molecule type" value="Genomic_DNA"/>
</dbReference>
<feature type="compositionally biased region" description="Polar residues" evidence="1">
    <location>
        <begin position="50"/>
        <end position="60"/>
    </location>
</feature>
<dbReference type="PaxDb" id="39947-A0A0P0WZI1"/>
<feature type="region of interest" description="Disordered" evidence="1">
    <location>
        <begin position="101"/>
        <end position="128"/>
    </location>
</feature>
<dbReference type="FunCoup" id="A0A0P0WZI1">
    <property type="interactions" value="331"/>
</dbReference>
<sequence length="171" mass="18519">MMARTDESAACADSSSLRLTACPGDAAATARSRRPASSSRTGRKDWTRRPLSSSTVQILRSSLHRSPYGAKMMPSPPSGKTSRAIRLMGRVAKSRSRVFITSRAASAEDATTTGSSPSRSSMSGPWRRARSRMATCGSAPTRWWRWPITGNPHGDGGSRTSPPRRRATRLK</sequence>
<dbReference type="AlphaFoldDB" id="A0A0P0WZI1"/>
<gene>
    <name evidence="2" type="ordered locus">Os06g0641575</name>
    <name evidence="2" type="ORF">OSNPB_060641575</name>
</gene>
<feature type="compositionally biased region" description="Basic residues" evidence="1">
    <location>
        <begin position="162"/>
        <end position="171"/>
    </location>
</feature>
<accession>A0A0P0WZI1</accession>
<feature type="region of interest" description="Disordered" evidence="1">
    <location>
        <begin position="21"/>
        <end position="83"/>
    </location>
</feature>
<proteinExistence type="predicted"/>
<reference evidence="2 3" key="2">
    <citation type="journal article" date="2013" name="Plant Cell Physiol.">
        <title>Rice Annotation Project Database (RAP-DB): an integrative and interactive database for rice genomics.</title>
        <authorList>
            <person name="Sakai H."/>
            <person name="Lee S.S."/>
            <person name="Tanaka T."/>
            <person name="Numa H."/>
            <person name="Kim J."/>
            <person name="Kawahara Y."/>
            <person name="Wakimoto H."/>
            <person name="Yang C.C."/>
            <person name="Iwamoto M."/>
            <person name="Abe T."/>
            <person name="Yamada Y."/>
            <person name="Muto A."/>
            <person name="Inokuchi H."/>
            <person name="Ikemura T."/>
            <person name="Matsumoto T."/>
            <person name="Sasaki T."/>
            <person name="Itoh T."/>
        </authorList>
    </citation>
    <scope>NUCLEOTIDE SEQUENCE [LARGE SCALE GENOMIC DNA]</scope>
    <source>
        <strain evidence="3">cv. Nipponbare</strain>
    </source>
</reference>
<name>A0A0P0WZI1_ORYSJ</name>
<feature type="compositionally biased region" description="Low complexity" evidence="1">
    <location>
        <begin position="111"/>
        <end position="126"/>
    </location>
</feature>
<evidence type="ECO:0000256" key="1">
    <source>
        <dbReference type="SAM" id="MobiDB-lite"/>
    </source>
</evidence>
<reference evidence="3" key="1">
    <citation type="journal article" date="2005" name="Nature">
        <title>The map-based sequence of the rice genome.</title>
        <authorList>
            <consortium name="International rice genome sequencing project (IRGSP)"/>
            <person name="Matsumoto T."/>
            <person name="Wu J."/>
            <person name="Kanamori H."/>
            <person name="Katayose Y."/>
            <person name="Fujisawa M."/>
            <person name="Namiki N."/>
            <person name="Mizuno H."/>
            <person name="Yamamoto K."/>
            <person name="Antonio B.A."/>
            <person name="Baba T."/>
            <person name="Sakata K."/>
            <person name="Nagamura Y."/>
            <person name="Aoki H."/>
            <person name="Arikawa K."/>
            <person name="Arita K."/>
            <person name="Bito T."/>
            <person name="Chiden Y."/>
            <person name="Fujitsuka N."/>
            <person name="Fukunaka R."/>
            <person name="Hamada M."/>
            <person name="Harada C."/>
            <person name="Hayashi A."/>
            <person name="Hijishita S."/>
            <person name="Honda M."/>
            <person name="Hosokawa S."/>
            <person name="Ichikawa Y."/>
            <person name="Idonuma A."/>
            <person name="Iijima M."/>
            <person name="Ikeda M."/>
            <person name="Ikeno M."/>
            <person name="Ito K."/>
            <person name="Ito S."/>
            <person name="Ito T."/>
            <person name="Ito Y."/>
            <person name="Ito Y."/>
            <person name="Iwabuchi A."/>
            <person name="Kamiya K."/>
            <person name="Karasawa W."/>
            <person name="Kurita K."/>
            <person name="Katagiri S."/>
            <person name="Kikuta A."/>
            <person name="Kobayashi H."/>
            <person name="Kobayashi N."/>
            <person name="Machita K."/>
            <person name="Maehara T."/>
            <person name="Masukawa M."/>
            <person name="Mizubayashi T."/>
            <person name="Mukai Y."/>
            <person name="Nagasaki H."/>
            <person name="Nagata Y."/>
            <person name="Naito S."/>
            <person name="Nakashima M."/>
            <person name="Nakama Y."/>
            <person name="Nakamichi Y."/>
            <person name="Nakamura M."/>
            <person name="Meguro A."/>
            <person name="Negishi M."/>
            <person name="Ohta I."/>
            <person name="Ohta T."/>
            <person name="Okamoto M."/>
            <person name="Ono N."/>
            <person name="Saji S."/>
            <person name="Sakaguchi M."/>
            <person name="Sakai K."/>
            <person name="Shibata M."/>
            <person name="Shimokawa T."/>
            <person name="Song J."/>
            <person name="Takazaki Y."/>
            <person name="Terasawa K."/>
            <person name="Tsugane M."/>
            <person name="Tsuji K."/>
            <person name="Ueda S."/>
            <person name="Waki K."/>
            <person name="Yamagata H."/>
            <person name="Yamamoto M."/>
            <person name="Yamamoto S."/>
            <person name="Yamane H."/>
            <person name="Yoshiki S."/>
            <person name="Yoshihara R."/>
            <person name="Yukawa K."/>
            <person name="Zhong H."/>
            <person name="Yano M."/>
            <person name="Yuan Q."/>
            <person name="Ouyang S."/>
            <person name="Liu J."/>
            <person name="Jones K.M."/>
            <person name="Gansberger K."/>
            <person name="Moffat K."/>
            <person name="Hill J."/>
            <person name="Bera J."/>
            <person name="Fadrosh D."/>
            <person name="Jin S."/>
            <person name="Johri S."/>
            <person name="Kim M."/>
            <person name="Overton L."/>
            <person name="Reardon M."/>
            <person name="Tsitrin T."/>
            <person name="Vuong H."/>
            <person name="Weaver B."/>
            <person name="Ciecko A."/>
            <person name="Tallon L."/>
            <person name="Jackson J."/>
            <person name="Pai G."/>
            <person name="Aken S.V."/>
            <person name="Utterback T."/>
            <person name="Reidmuller S."/>
            <person name="Feldblyum T."/>
            <person name="Hsiao J."/>
            <person name="Zismann V."/>
            <person name="Iobst S."/>
            <person name="de Vazeille A.R."/>
            <person name="Buell C.R."/>
            <person name="Ying K."/>
            <person name="Li Y."/>
            <person name="Lu T."/>
            <person name="Huang Y."/>
            <person name="Zhao Q."/>
            <person name="Feng Q."/>
            <person name="Zhang L."/>
            <person name="Zhu J."/>
            <person name="Weng Q."/>
            <person name="Mu J."/>
            <person name="Lu Y."/>
            <person name="Fan D."/>
            <person name="Liu Y."/>
            <person name="Guan J."/>
            <person name="Zhang Y."/>
            <person name="Yu S."/>
            <person name="Liu X."/>
            <person name="Zhang Y."/>
            <person name="Hong G."/>
            <person name="Han B."/>
            <person name="Choisne N."/>
            <person name="Demange N."/>
            <person name="Orjeda G."/>
            <person name="Samain S."/>
            <person name="Cattolico L."/>
            <person name="Pelletier E."/>
            <person name="Couloux A."/>
            <person name="Segurens B."/>
            <person name="Wincker P."/>
            <person name="D'Hont A."/>
            <person name="Scarpelli C."/>
            <person name="Weissenbach J."/>
            <person name="Salanoubat M."/>
            <person name="Quetier F."/>
            <person name="Yu Y."/>
            <person name="Kim H.R."/>
            <person name="Rambo T."/>
            <person name="Currie J."/>
            <person name="Collura K."/>
            <person name="Luo M."/>
            <person name="Yang T."/>
            <person name="Ammiraju J.S.S."/>
            <person name="Engler F."/>
            <person name="Soderlund C."/>
            <person name="Wing R.A."/>
            <person name="Palmer L.E."/>
            <person name="de la Bastide M."/>
            <person name="Spiegel L."/>
            <person name="Nascimento L."/>
            <person name="Zutavern T."/>
            <person name="O'Shaughnessy A."/>
            <person name="Dike S."/>
            <person name="Dedhia N."/>
            <person name="Preston R."/>
            <person name="Balija V."/>
            <person name="McCombie W.R."/>
            <person name="Chow T."/>
            <person name="Chen H."/>
            <person name="Chung M."/>
            <person name="Chen C."/>
            <person name="Shaw J."/>
            <person name="Wu H."/>
            <person name="Hsiao K."/>
            <person name="Chao Y."/>
            <person name="Chu M."/>
            <person name="Cheng C."/>
            <person name="Hour A."/>
            <person name="Lee P."/>
            <person name="Lin S."/>
            <person name="Lin Y."/>
            <person name="Liou J."/>
            <person name="Liu S."/>
            <person name="Hsing Y."/>
            <person name="Raghuvanshi S."/>
            <person name="Mohanty A."/>
            <person name="Bharti A.K."/>
            <person name="Gaur A."/>
            <person name="Gupta V."/>
            <person name="Kumar D."/>
            <person name="Ravi V."/>
            <person name="Vij S."/>
            <person name="Kapur A."/>
            <person name="Khurana P."/>
            <person name="Khurana P."/>
            <person name="Khurana J.P."/>
            <person name="Tyagi A.K."/>
            <person name="Gaikwad K."/>
            <person name="Singh A."/>
            <person name="Dalal V."/>
            <person name="Srivastava S."/>
            <person name="Dixit A."/>
            <person name="Pal A.K."/>
            <person name="Ghazi I.A."/>
            <person name="Yadav M."/>
            <person name="Pandit A."/>
            <person name="Bhargava A."/>
            <person name="Sureshbabu K."/>
            <person name="Batra K."/>
            <person name="Sharma T.R."/>
            <person name="Mohapatra T."/>
            <person name="Singh N.K."/>
            <person name="Messing J."/>
            <person name="Nelson A.B."/>
            <person name="Fuks G."/>
            <person name="Kavchok S."/>
            <person name="Keizer G."/>
            <person name="Linton E."/>
            <person name="Llaca V."/>
            <person name="Song R."/>
            <person name="Tanyolac B."/>
            <person name="Young S."/>
            <person name="Ho-Il K."/>
            <person name="Hahn J.H."/>
            <person name="Sangsakoo G."/>
            <person name="Vanavichit A."/>
            <person name="de Mattos Luiz.A.T."/>
            <person name="Zimmer P.D."/>
            <person name="Malone G."/>
            <person name="Dellagostin O."/>
            <person name="de Oliveira A.C."/>
            <person name="Bevan M."/>
            <person name="Bancroft I."/>
            <person name="Minx P."/>
            <person name="Cordum H."/>
            <person name="Wilson R."/>
            <person name="Cheng Z."/>
            <person name="Jin W."/>
            <person name="Jiang J."/>
            <person name="Leong S.A."/>
            <person name="Iwama H."/>
            <person name="Gojobori T."/>
            <person name="Itoh T."/>
            <person name="Niimura Y."/>
            <person name="Fujii Y."/>
            <person name="Habara T."/>
            <person name="Sakai H."/>
            <person name="Sato Y."/>
            <person name="Wilson G."/>
            <person name="Kumar K."/>
            <person name="McCouch S."/>
            <person name="Juretic N."/>
            <person name="Hoen D."/>
            <person name="Wright S."/>
            <person name="Bruskiewich R."/>
            <person name="Bureau T."/>
            <person name="Miyao A."/>
            <person name="Hirochika H."/>
            <person name="Nishikawa T."/>
            <person name="Kadowaki K."/>
            <person name="Sugiura M."/>
            <person name="Burr B."/>
            <person name="Sasaki T."/>
        </authorList>
    </citation>
    <scope>NUCLEOTIDE SEQUENCE [LARGE SCALE GENOMIC DNA]</scope>
    <source>
        <strain evidence="3">cv. Nipponbare</strain>
    </source>
</reference>
<dbReference type="Proteomes" id="UP000059680">
    <property type="component" value="Chromosome 6"/>
</dbReference>
<protein>
    <submittedName>
        <fullName evidence="2">Os06g0641575 protein</fullName>
    </submittedName>
</protein>